<feature type="non-terminal residue" evidence="1">
    <location>
        <position position="1"/>
    </location>
</feature>
<gene>
    <name evidence="1" type="ORF">RPERSI_LOCUS17922</name>
</gene>
<evidence type="ECO:0000313" key="1">
    <source>
        <dbReference type="EMBL" id="CAG8783303.1"/>
    </source>
</evidence>
<name>A0ACA9RAF9_9GLOM</name>
<comment type="caution">
    <text evidence="1">The sequence shown here is derived from an EMBL/GenBank/DDBJ whole genome shotgun (WGS) entry which is preliminary data.</text>
</comment>
<feature type="non-terminal residue" evidence="1">
    <location>
        <position position="297"/>
    </location>
</feature>
<evidence type="ECO:0000313" key="2">
    <source>
        <dbReference type="Proteomes" id="UP000789920"/>
    </source>
</evidence>
<organism evidence="1 2">
    <name type="scientific">Racocetra persica</name>
    <dbReference type="NCBI Taxonomy" id="160502"/>
    <lineage>
        <taxon>Eukaryota</taxon>
        <taxon>Fungi</taxon>
        <taxon>Fungi incertae sedis</taxon>
        <taxon>Mucoromycota</taxon>
        <taxon>Glomeromycotina</taxon>
        <taxon>Glomeromycetes</taxon>
        <taxon>Diversisporales</taxon>
        <taxon>Gigasporaceae</taxon>
        <taxon>Racocetra</taxon>
    </lineage>
</organism>
<proteinExistence type="predicted"/>
<sequence length="297" mass="34622">IWITEQIDDAEVEKELYFACEQYLIQQDSELINSQSENKENLQEKEEEVFMINIMEEAPDDAEAEIAHTICNSQAYDEWQSACERSATWISQKCNNNSEVETELYSAPDYSRRLISSQENDGSFSLHDLISEHLQISAAYEQHRNRSWTYENGLGPLGESIKHYVCSPRLKRCDAFIWNTAFTIIYFNIVLNKYESEWRTSCERAIAWISEQINDSESEKELYYACEQYLFELGSDILDNDTETQTCQYTETICTNSIHYGSNYGILSSIDMKNSNSCENINIDKRYVMQKYGFTPE</sequence>
<reference evidence="1" key="1">
    <citation type="submission" date="2021-06" db="EMBL/GenBank/DDBJ databases">
        <authorList>
            <person name="Kallberg Y."/>
            <person name="Tangrot J."/>
            <person name="Rosling A."/>
        </authorList>
    </citation>
    <scope>NUCLEOTIDE SEQUENCE</scope>
    <source>
        <strain evidence="1">MA461A</strain>
    </source>
</reference>
<accession>A0ACA9RAF9</accession>
<dbReference type="Proteomes" id="UP000789920">
    <property type="component" value="Unassembled WGS sequence"/>
</dbReference>
<dbReference type="EMBL" id="CAJVQC010046611">
    <property type="protein sequence ID" value="CAG8783303.1"/>
    <property type="molecule type" value="Genomic_DNA"/>
</dbReference>
<protein>
    <submittedName>
        <fullName evidence="1">1778_t:CDS:1</fullName>
    </submittedName>
</protein>
<keyword evidence="2" id="KW-1185">Reference proteome</keyword>